<comment type="caution">
    <text evidence="2">The sequence shown here is derived from an EMBL/GenBank/DDBJ whole genome shotgun (WGS) entry which is preliminary data.</text>
</comment>
<feature type="transmembrane region" description="Helical" evidence="1">
    <location>
        <begin position="84"/>
        <end position="108"/>
    </location>
</feature>
<sequence length="652" mass="73549">MCARRFTLELMVRILAEKVKALRSLRTMLFAMLNSFSATWADPLALLWAFVLFVFSVIFDMAISYSYDSMDPSSSGDRAEVERYFVLFAFYVGLSSVGVLNVVTGIFVDSAVCTRTEDSVELRLRDFRARDEVVESWTEDQKRTAEEVRCRVIQGDMSGSMTYRELENHLQNPWVKAYFSGGSSADQLLPEAALAIAFPDRSGETRTKMLDQSSSQKRVPGMDIDASEAAIIFTLMDSDRDNADCLQCKEVTIDEFVDGTMKLKGHAKSIDILSVMYDNAKFQAKFSIFCSHVEDQLVDMKNLITPGAGDKMERMYRPANQQVDYVKCFNKLLGRVRLRTADLGQTAECSETSCARWWLPFSSAAAFQEAVSRLPERQQDRVMQEPLRKRARFLSFVQRVAAKGPVYENCRILAPDGQILCTVDKKKLNWYVRRGLARFEDGLTDCIRLLFEPRGRFGIRKELGSSANVPDEHMQQRERFYTSAKENRCVVCGSDVHLARYNLVPSCFRSFLPTSHQPGSHDVLLLCVPCHHKASTEHGQQIKESLAKEVDVGIPKATPTKSDPRRRAAICASGLLKGGDNVPWPRAEVVFQRILRAWELGDDLSCLEAEVAADVGFSCYERAFQQKAPMLITRLEGRWPGATKAPSAELEF</sequence>
<keyword evidence="1" id="KW-1133">Transmembrane helix</keyword>
<feature type="transmembrane region" description="Helical" evidence="1">
    <location>
        <begin position="21"/>
        <end position="40"/>
    </location>
</feature>
<evidence type="ECO:0000313" key="3">
    <source>
        <dbReference type="Proteomes" id="UP000186817"/>
    </source>
</evidence>
<keyword evidence="2" id="KW-0540">Nuclease</keyword>
<accession>A0A1Q9C6G2</accession>
<dbReference type="GO" id="GO:0004527">
    <property type="term" value="F:exonuclease activity"/>
    <property type="evidence" value="ECO:0007669"/>
    <property type="project" value="UniProtKB-KW"/>
</dbReference>
<dbReference type="OrthoDB" id="431948at2759"/>
<name>A0A1Q9C6G2_SYMMI</name>
<dbReference type="AlphaFoldDB" id="A0A1Q9C6G2"/>
<gene>
    <name evidence="2" type="primary">EXD2</name>
    <name evidence="2" type="ORF">AK812_SmicGene41331</name>
</gene>
<dbReference type="Proteomes" id="UP000186817">
    <property type="component" value="Unassembled WGS sequence"/>
</dbReference>
<organism evidence="2 3">
    <name type="scientific">Symbiodinium microadriaticum</name>
    <name type="common">Dinoflagellate</name>
    <name type="synonym">Zooxanthella microadriatica</name>
    <dbReference type="NCBI Taxonomy" id="2951"/>
    <lineage>
        <taxon>Eukaryota</taxon>
        <taxon>Sar</taxon>
        <taxon>Alveolata</taxon>
        <taxon>Dinophyceae</taxon>
        <taxon>Suessiales</taxon>
        <taxon>Symbiodiniaceae</taxon>
        <taxon>Symbiodinium</taxon>
    </lineage>
</organism>
<evidence type="ECO:0000256" key="1">
    <source>
        <dbReference type="SAM" id="Phobius"/>
    </source>
</evidence>
<reference evidence="2 3" key="1">
    <citation type="submission" date="2016-02" db="EMBL/GenBank/DDBJ databases">
        <title>Genome analysis of coral dinoflagellate symbionts highlights evolutionary adaptations to a symbiotic lifestyle.</title>
        <authorList>
            <person name="Aranda M."/>
            <person name="Li Y."/>
            <person name="Liew Y.J."/>
            <person name="Baumgarten S."/>
            <person name="Simakov O."/>
            <person name="Wilson M."/>
            <person name="Piel J."/>
            <person name="Ashoor H."/>
            <person name="Bougouffa S."/>
            <person name="Bajic V.B."/>
            <person name="Ryu T."/>
            <person name="Ravasi T."/>
            <person name="Bayer T."/>
            <person name="Micklem G."/>
            <person name="Kim H."/>
            <person name="Bhak J."/>
            <person name="Lajeunesse T.C."/>
            <person name="Voolstra C.R."/>
        </authorList>
    </citation>
    <scope>NUCLEOTIDE SEQUENCE [LARGE SCALE GENOMIC DNA]</scope>
    <source>
        <strain evidence="2 3">CCMP2467</strain>
    </source>
</reference>
<proteinExistence type="predicted"/>
<evidence type="ECO:0000313" key="2">
    <source>
        <dbReference type="EMBL" id="OLP78477.1"/>
    </source>
</evidence>
<keyword evidence="2" id="KW-0378">Hydrolase</keyword>
<keyword evidence="1" id="KW-0812">Transmembrane</keyword>
<keyword evidence="3" id="KW-1185">Reference proteome</keyword>
<feature type="transmembrane region" description="Helical" evidence="1">
    <location>
        <begin position="46"/>
        <end position="63"/>
    </location>
</feature>
<protein>
    <submittedName>
        <fullName evidence="2">Exonuclease 3'-5' domain-containing protein 2</fullName>
    </submittedName>
</protein>
<dbReference type="EMBL" id="LSRX01001606">
    <property type="protein sequence ID" value="OLP78477.1"/>
    <property type="molecule type" value="Genomic_DNA"/>
</dbReference>
<keyword evidence="1" id="KW-0472">Membrane</keyword>
<keyword evidence="2" id="KW-0269">Exonuclease</keyword>